<dbReference type="Pfam" id="PF04203">
    <property type="entry name" value="Sortase"/>
    <property type="match status" value="1"/>
</dbReference>
<comment type="caution">
    <text evidence="4">The sequence shown here is derived from an EMBL/GenBank/DDBJ whole genome shotgun (WGS) entry which is preliminary data.</text>
</comment>
<evidence type="ECO:0000313" key="4">
    <source>
        <dbReference type="EMBL" id="MDN4172562.1"/>
    </source>
</evidence>
<dbReference type="Gene3D" id="2.40.260.10">
    <property type="entry name" value="Sortase"/>
    <property type="match status" value="1"/>
</dbReference>
<protein>
    <submittedName>
        <fullName evidence="4">Class F sortase</fullName>
    </submittedName>
</protein>
<evidence type="ECO:0000313" key="5">
    <source>
        <dbReference type="Proteomes" id="UP001168620"/>
    </source>
</evidence>
<dbReference type="SUPFAM" id="SSF63817">
    <property type="entry name" value="Sortase"/>
    <property type="match status" value="1"/>
</dbReference>
<keyword evidence="3" id="KW-0812">Transmembrane</keyword>
<keyword evidence="3" id="KW-0472">Membrane</keyword>
<keyword evidence="1" id="KW-0378">Hydrolase</keyword>
<evidence type="ECO:0000256" key="1">
    <source>
        <dbReference type="ARBA" id="ARBA00022801"/>
    </source>
</evidence>
<reference evidence="4" key="1">
    <citation type="submission" date="2023-06" db="EMBL/GenBank/DDBJ databases">
        <title>Draft genome sequence of Nocardioides sp. SOB77.</title>
        <authorList>
            <person name="Zhang G."/>
        </authorList>
    </citation>
    <scope>NUCLEOTIDE SEQUENCE</scope>
    <source>
        <strain evidence="4">SOB77</strain>
    </source>
</reference>
<dbReference type="InterPro" id="IPR023365">
    <property type="entry name" value="Sortase_dom-sf"/>
</dbReference>
<dbReference type="InterPro" id="IPR005754">
    <property type="entry name" value="Sortase"/>
</dbReference>
<keyword evidence="3" id="KW-1133">Transmembrane helix</keyword>
<dbReference type="CDD" id="cd05829">
    <property type="entry name" value="Sortase_F"/>
    <property type="match status" value="1"/>
</dbReference>
<feature type="region of interest" description="Disordered" evidence="2">
    <location>
        <begin position="1"/>
        <end position="23"/>
    </location>
</feature>
<accession>A0ABT8FDS3</accession>
<dbReference type="RefSeq" id="WP_300951481.1">
    <property type="nucleotide sequence ID" value="NZ_JAUHJQ010000002.1"/>
</dbReference>
<proteinExistence type="predicted"/>
<evidence type="ECO:0000256" key="3">
    <source>
        <dbReference type="SAM" id="Phobius"/>
    </source>
</evidence>
<dbReference type="EMBL" id="JAUHJQ010000002">
    <property type="protein sequence ID" value="MDN4172562.1"/>
    <property type="molecule type" value="Genomic_DNA"/>
</dbReference>
<gene>
    <name evidence="4" type="ORF">QWY28_06380</name>
</gene>
<keyword evidence="5" id="KW-1185">Reference proteome</keyword>
<dbReference type="Proteomes" id="UP001168620">
    <property type="component" value="Unassembled WGS sequence"/>
</dbReference>
<sequence length="212" mass="22410">MATEGPTEDSAEDTPPTRGEPGPVRRRVAALAQGAWVAALVLALGLTVAGVVLPEGESEARSYVAPDPAQPIRLRIPSLDVTAPVVPIGMLAGRVLQPPADYTKVGWWDVSARAGARRGQTVVTGHTVHTGGGALNRVTALGRGERVLVVSREGTVRYRVSAVRVLSRAELAEQAEALFGQDHGRGRLVLVSCTDWNGSTFENNVVVLARRV</sequence>
<evidence type="ECO:0000256" key="2">
    <source>
        <dbReference type="SAM" id="MobiDB-lite"/>
    </source>
</evidence>
<feature type="compositionally biased region" description="Acidic residues" evidence="2">
    <location>
        <begin position="1"/>
        <end position="12"/>
    </location>
</feature>
<dbReference type="InterPro" id="IPR042001">
    <property type="entry name" value="Sortase_F"/>
</dbReference>
<feature type="transmembrane region" description="Helical" evidence="3">
    <location>
        <begin position="28"/>
        <end position="53"/>
    </location>
</feature>
<organism evidence="4 5">
    <name type="scientific">Nocardioides oceani</name>
    <dbReference type="NCBI Taxonomy" id="3058369"/>
    <lineage>
        <taxon>Bacteria</taxon>
        <taxon>Bacillati</taxon>
        <taxon>Actinomycetota</taxon>
        <taxon>Actinomycetes</taxon>
        <taxon>Propionibacteriales</taxon>
        <taxon>Nocardioidaceae</taxon>
        <taxon>Nocardioides</taxon>
    </lineage>
</organism>
<name>A0ABT8FDS3_9ACTN</name>